<dbReference type="PANTHER" id="PTHR31490">
    <property type="entry name" value="GLYCOSYL HYDROLASE"/>
    <property type="match status" value="1"/>
</dbReference>
<evidence type="ECO:0000256" key="2">
    <source>
        <dbReference type="ARBA" id="ARBA00022801"/>
    </source>
</evidence>
<accession>A0A6B9VB68</accession>
<dbReference type="InterPro" id="IPR001000">
    <property type="entry name" value="GH10_dom"/>
</dbReference>
<evidence type="ECO:0000256" key="3">
    <source>
        <dbReference type="ARBA" id="ARBA00023277"/>
    </source>
</evidence>
<dbReference type="GO" id="GO:0031176">
    <property type="term" value="F:endo-1,4-beta-xylanase activity"/>
    <property type="evidence" value="ECO:0007669"/>
    <property type="project" value="UniProtKB-ARBA"/>
</dbReference>
<name>A0A6B9VB68_ARAHY</name>
<organism evidence="6 7">
    <name type="scientific">Arachis hypogaea</name>
    <name type="common">Peanut</name>
    <dbReference type="NCBI Taxonomy" id="3818"/>
    <lineage>
        <taxon>Eukaryota</taxon>
        <taxon>Viridiplantae</taxon>
        <taxon>Streptophyta</taxon>
        <taxon>Embryophyta</taxon>
        <taxon>Tracheophyta</taxon>
        <taxon>Spermatophyta</taxon>
        <taxon>Magnoliopsida</taxon>
        <taxon>eudicotyledons</taxon>
        <taxon>Gunneridae</taxon>
        <taxon>Pentapetalae</taxon>
        <taxon>rosids</taxon>
        <taxon>fabids</taxon>
        <taxon>Fabales</taxon>
        <taxon>Fabaceae</taxon>
        <taxon>Papilionoideae</taxon>
        <taxon>50 kb inversion clade</taxon>
        <taxon>dalbergioids sensu lato</taxon>
        <taxon>Dalbergieae</taxon>
        <taxon>Pterocarpus clade</taxon>
        <taxon>Arachis</taxon>
    </lineage>
</organism>
<keyword evidence="2" id="KW-0378">Hydrolase</keyword>
<dbReference type="InterPro" id="IPR017853">
    <property type="entry name" value="GH"/>
</dbReference>
<gene>
    <name evidence="6" type="ORF">DS421_19g661290</name>
</gene>
<evidence type="ECO:0000256" key="4">
    <source>
        <dbReference type="ARBA" id="ARBA00023326"/>
    </source>
</evidence>
<proteinExistence type="inferred from homology"/>
<sequence length="129" mass="14666">MALVSEAITFSRTMKTRSLNGSSPSLLMSLREAAEKRINSVVSRSEGELMAWDVVNENLHLSFFEENLGENASAEYFSKTYQLDPKPLLFMNEYNTIEYSGDTAASPANYIAKMAKIRSFQEMKEYQQQ</sequence>
<dbReference type="Pfam" id="PF00331">
    <property type="entry name" value="Glyco_hydro_10"/>
    <property type="match status" value="1"/>
</dbReference>
<dbReference type="InterPro" id="IPR044846">
    <property type="entry name" value="GH10"/>
</dbReference>
<evidence type="ECO:0000259" key="5">
    <source>
        <dbReference type="PROSITE" id="PS51760"/>
    </source>
</evidence>
<dbReference type="SUPFAM" id="SSF51445">
    <property type="entry name" value="(Trans)glycosidases"/>
    <property type="match status" value="1"/>
</dbReference>
<evidence type="ECO:0000256" key="1">
    <source>
        <dbReference type="ARBA" id="ARBA00007495"/>
    </source>
</evidence>
<protein>
    <recommendedName>
        <fullName evidence="5">GH10 domain-containing protein</fullName>
    </recommendedName>
</protein>
<dbReference type="PANTHER" id="PTHR31490:SF52">
    <property type="entry name" value="ENDO-1,4-BETA-XYLANASE 5-RELATED"/>
    <property type="match status" value="1"/>
</dbReference>
<dbReference type="PROSITE" id="PS51760">
    <property type="entry name" value="GH10_2"/>
    <property type="match status" value="1"/>
</dbReference>
<keyword evidence="3" id="KW-0119">Carbohydrate metabolism</keyword>
<dbReference type="EMBL" id="CP031001">
    <property type="protein sequence ID" value="QHN78427.1"/>
    <property type="molecule type" value="Genomic_DNA"/>
</dbReference>
<dbReference type="AlphaFoldDB" id="A0A6B9VB68"/>
<feature type="domain" description="GH10" evidence="5">
    <location>
        <begin position="1"/>
        <end position="129"/>
    </location>
</feature>
<dbReference type="Proteomes" id="UP000464620">
    <property type="component" value="Chromosome B09"/>
</dbReference>
<keyword evidence="4" id="KW-0624">Polysaccharide degradation</keyword>
<dbReference type="GO" id="GO:0000272">
    <property type="term" value="P:polysaccharide catabolic process"/>
    <property type="evidence" value="ECO:0007669"/>
    <property type="project" value="UniProtKB-KW"/>
</dbReference>
<reference evidence="6 7" key="1">
    <citation type="submission" date="2020-01" db="EMBL/GenBank/DDBJ databases">
        <title>Genome sequence of Arachis hypogaea, cultivar Shitouqi.</title>
        <authorList>
            <person name="Zhuang W."/>
            <person name="Chen H."/>
            <person name="Varshney R."/>
            <person name="Wang D."/>
            <person name="Ming R."/>
        </authorList>
    </citation>
    <scope>NUCLEOTIDE SEQUENCE [LARGE SCALE GENOMIC DNA]</scope>
    <source>
        <tissue evidence="6">Young leaf</tissue>
    </source>
</reference>
<dbReference type="Gene3D" id="3.20.20.80">
    <property type="entry name" value="Glycosidases"/>
    <property type="match status" value="1"/>
</dbReference>
<evidence type="ECO:0000313" key="6">
    <source>
        <dbReference type="EMBL" id="QHN78427.1"/>
    </source>
</evidence>
<comment type="similarity">
    <text evidence="1">Belongs to the glycosyl hydrolase 10 (cellulase F) family.</text>
</comment>
<evidence type="ECO:0000313" key="7">
    <source>
        <dbReference type="Proteomes" id="UP000464620"/>
    </source>
</evidence>